<gene>
    <name evidence="1" type="ORF">M6B38_331220</name>
</gene>
<evidence type="ECO:0000313" key="1">
    <source>
        <dbReference type="EMBL" id="KAJ6835396.1"/>
    </source>
</evidence>
<dbReference type="EMBL" id="JANAVB010013400">
    <property type="protein sequence ID" value="KAJ6835396.1"/>
    <property type="molecule type" value="Genomic_DNA"/>
</dbReference>
<name>A0AAX6H365_IRIPA</name>
<evidence type="ECO:0000313" key="2">
    <source>
        <dbReference type="Proteomes" id="UP001140949"/>
    </source>
</evidence>
<sequence>MEVRWFHKARLSSERSSFGRPNFKSVGSLTSPVDDGVIVMDPSETPGSGVV</sequence>
<proteinExistence type="predicted"/>
<protein>
    <submittedName>
        <fullName evidence="1">Uncharacterized protein</fullName>
    </submittedName>
</protein>
<reference evidence="1" key="2">
    <citation type="submission" date="2023-04" db="EMBL/GenBank/DDBJ databases">
        <authorList>
            <person name="Bruccoleri R.E."/>
            <person name="Oakeley E.J."/>
            <person name="Faust A.-M."/>
            <person name="Dessus-Babus S."/>
            <person name="Altorfer M."/>
            <person name="Burckhardt D."/>
            <person name="Oertli M."/>
            <person name="Naumann U."/>
            <person name="Petersen F."/>
            <person name="Wong J."/>
        </authorList>
    </citation>
    <scope>NUCLEOTIDE SEQUENCE</scope>
    <source>
        <strain evidence="1">GSM-AAB239-AS_SAM_17_03QT</strain>
        <tissue evidence="1">Leaf</tissue>
    </source>
</reference>
<keyword evidence="2" id="KW-1185">Reference proteome</keyword>
<accession>A0AAX6H365</accession>
<dbReference type="Proteomes" id="UP001140949">
    <property type="component" value="Unassembled WGS sequence"/>
</dbReference>
<dbReference type="AlphaFoldDB" id="A0AAX6H365"/>
<organism evidence="1 2">
    <name type="scientific">Iris pallida</name>
    <name type="common">Sweet iris</name>
    <dbReference type="NCBI Taxonomy" id="29817"/>
    <lineage>
        <taxon>Eukaryota</taxon>
        <taxon>Viridiplantae</taxon>
        <taxon>Streptophyta</taxon>
        <taxon>Embryophyta</taxon>
        <taxon>Tracheophyta</taxon>
        <taxon>Spermatophyta</taxon>
        <taxon>Magnoliopsida</taxon>
        <taxon>Liliopsida</taxon>
        <taxon>Asparagales</taxon>
        <taxon>Iridaceae</taxon>
        <taxon>Iridoideae</taxon>
        <taxon>Irideae</taxon>
        <taxon>Iris</taxon>
    </lineage>
</organism>
<reference evidence="1" key="1">
    <citation type="journal article" date="2023" name="GigaByte">
        <title>Genome assembly of the bearded iris, Iris pallida Lam.</title>
        <authorList>
            <person name="Bruccoleri R.E."/>
            <person name="Oakeley E.J."/>
            <person name="Faust A.M.E."/>
            <person name="Altorfer M."/>
            <person name="Dessus-Babus S."/>
            <person name="Burckhardt D."/>
            <person name="Oertli M."/>
            <person name="Naumann U."/>
            <person name="Petersen F."/>
            <person name="Wong J."/>
        </authorList>
    </citation>
    <scope>NUCLEOTIDE SEQUENCE</scope>
    <source>
        <strain evidence="1">GSM-AAB239-AS_SAM_17_03QT</strain>
    </source>
</reference>
<comment type="caution">
    <text evidence="1">The sequence shown here is derived from an EMBL/GenBank/DDBJ whole genome shotgun (WGS) entry which is preliminary data.</text>
</comment>